<keyword evidence="2" id="KW-1133">Transmembrane helix</keyword>
<dbReference type="eggNOG" id="COG1316">
    <property type="taxonomic scope" value="Bacteria"/>
</dbReference>
<proteinExistence type="inferred from homology"/>
<protein>
    <submittedName>
        <fullName evidence="5">Transcriptional attenuator, LytR family</fullName>
    </submittedName>
</protein>
<keyword evidence="6" id="KW-1185">Reference proteome</keyword>
<evidence type="ECO:0000259" key="3">
    <source>
        <dbReference type="Pfam" id="PF02916"/>
    </source>
</evidence>
<dbReference type="PANTHER" id="PTHR33392">
    <property type="entry name" value="POLYISOPRENYL-TEICHOIC ACID--PEPTIDOGLYCAN TEICHOIC ACID TRANSFERASE TAGU"/>
    <property type="match status" value="1"/>
</dbReference>
<dbReference type="Pfam" id="PF02916">
    <property type="entry name" value="DNA_PPF"/>
    <property type="match status" value="1"/>
</dbReference>
<name>A0A1G6D9Q1_9STRE</name>
<accession>A0A1G6D9Q1</accession>
<evidence type="ECO:0000313" key="6">
    <source>
        <dbReference type="Proteomes" id="UP000182508"/>
    </source>
</evidence>
<organism evidence="5 6">
    <name type="scientific">Streptococcus henryi</name>
    <dbReference type="NCBI Taxonomy" id="439219"/>
    <lineage>
        <taxon>Bacteria</taxon>
        <taxon>Bacillati</taxon>
        <taxon>Bacillota</taxon>
        <taxon>Bacilli</taxon>
        <taxon>Lactobacillales</taxon>
        <taxon>Streptococcaceae</taxon>
        <taxon>Streptococcus</taxon>
    </lineage>
</organism>
<dbReference type="Gene3D" id="3.40.630.190">
    <property type="entry name" value="LCP protein"/>
    <property type="match status" value="1"/>
</dbReference>
<dbReference type="GO" id="GO:0006260">
    <property type="term" value="P:DNA replication"/>
    <property type="evidence" value="ECO:0007669"/>
    <property type="project" value="InterPro"/>
</dbReference>
<feature type="domain" description="DNA polymerase processivity factor" evidence="3">
    <location>
        <begin position="73"/>
        <end position="188"/>
    </location>
</feature>
<evidence type="ECO:0000256" key="2">
    <source>
        <dbReference type="SAM" id="Phobius"/>
    </source>
</evidence>
<gene>
    <name evidence="5" type="ORF">SAMN02910293_02056</name>
</gene>
<dbReference type="Gene3D" id="3.40.190.10">
    <property type="entry name" value="Periplasmic binding protein-like II"/>
    <property type="match status" value="1"/>
</dbReference>
<feature type="domain" description="Cell envelope-related transcriptional attenuator" evidence="4">
    <location>
        <begin position="249"/>
        <end position="395"/>
    </location>
</feature>
<sequence length="487" mass="53357">MASRSRSRKQTKTGSGTWRIVNGALLALFTVLSSIAIYQMYRYNFLAFRNLNLIYTALVIVVFLLAILLIVLKKAKILTSLILILFTLVSSLMLYGFTSTVNVTAKLNETASYSETQMSVVVPVDSSISDVSELTSLQAPTDADENNISSLINQIRTDKGLELTTEKTASYQESYENLMANKSQAMVLNSAYSSLLELSYPDYESTLKTIYTYTVTKQVNNEAKPADSNVFNIYISGIDTYGSISTVSRSDVNIIMTVNMNTHKILLTTTPRDSYVQIPNGGANQYDKLTHAGIYGVETSEQTLENLYGIDIDYYARINFTSFLTLIDLLGGVEVYNDQAFTSLHGNFDFPVGNVTLNSEQALGFVRERYSLQGGDNDRGKNQSKVIAAIINKLTSINSLSNLTSIVDGLQTSIQTNMPLEAIMSLANTQMSSGSQFEVTSQAVTGTGSTGQLTSYAMPTASLYMMQLDQSSVSTASHAIKDIMEGK</sequence>
<dbReference type="InterPro" id="IPR004474">
    <property type="entry name" value="LytR_CpsA_psr"/>
</dbReference>
<dbReference type="AlphaFoldDB" id="A0A1G6D9Q1"/>
<dbReference type="InterPro" id="IPR004190">
    <property type="entry name" value="DNA_pol_proc_fac"/>
</dbReference>
<dbReference type="EMBL" id="FMXP01000034">
    <property type="protein sequence ID" value="SDB41848.1"/>
    <property type="molecule type" value="Genomic_DNA"/>
</dbReference>
<evidence type="ECO:0000256" key="1">
    <source>
        <dbReference type="ARBA" id="ARBA00006068"/>
    </source>
</evidence>
<keyword evidence="2" id="KW-0472">Membrane</keyword>
<evidence type="ECO:0000313" key="5">
    <source>
        <dbReference type="EMBL" id="SDB41848.1"/>
    </source>
</evidence>
<comment type="similarity">
    <text evidence="1">Belongs to the LytR/CpsA/Psr (LCP) family.</text>
</comment>
<reference evidence="5 6" key="1">
    <citation type="submission" date="2016-10" db="EMBL/GenBank/DDBJ databases">
        <authorList>
            <person name="de Groot N.N."/>
        </authorList>
    </citation>
    <scope>NUCLEOTIDE SEQUENCE [LARGE SCALE GENOMIC DNA]</scope>
    <source>
        <strain evidence="5 6">A-4</strain>
    </source>
</reference>
<dbReference type="PANTHER" id="PTHR33392:SF6">
    <property type="entry name" value="POLYISOPRENYL-TEICHOIC ACID--PEPTIDOGLYCAN TEICHOIC ACID TRANSFERASE TAGU"/>
    <property type="match status" value="1"/>
</dbReference>
<keyword evidence="2" id="KW-0812">Transmembrane</keyword>
<feature type="transmembrane region" description="Helical" evidence="2">
    <location>
        <begin position="20"/>
        <end position="41"/>
    </location>
</feature>
<dbReference type="NCBIfam" id="TIGR00350">
    <property type="entry name" value="lytR_cpsA_psr"/>
    <property type="match status" value="1"/>
</dbReference>
<dbReference type="STRING" id="439219.SAMN02910293_02056"/>
<dbReference type="RefSeq" id="WP_074486580.1">
    <property type="nucleotide sequence ID" value="NZ_FMXP01000034.1"/>
</dbReference>
<feature type="transmembrane region" description="Helical" evidence="2">
    <location>
        <begin position="53"/>
        <end position="72"/>
    </location>
</feature>
<dbReference type="Proteomes" id="UP000182508">
    <property type="component" value="Unassembled WGS sequence"/>
</dbReference>
<evidence type="ECO:0000259" key="4">
    <source>
        <dbReference type="Pfam" id="PF03816"/>
    </source>
</evidence>
<dbReference type="Pfam" id="PF03816">
    <property type="entry name" value="LytR_cpsA_psr"/>
    <property type="match status" value="1"/>
</dbReference>
<feature type="transmembrane region" description="Helical" evidence="2">
    <location>
        <begin position="77"/>
        <end position="97"/>
    </location>
</feature>
<dbReference type="InterPro" id="IPR050922">
    <property type="entry name" value="LytR/CpsA/Psr_CW_biosynth"/>
</dbReference>